<dbReference type="PRINTS" id="PR00598">
    <property type="entry name" value="HTHMARR"/>
</dbReference>
<keyword evidence="3" id="KW-1185">Reference proteome</keyword>
<reference evidence="3" key="1">
    <citation type="submission" date="2019-02" db="EMBL/GenBank/DDBJ databases">
        <title>Glaciihabitans arcticus sp. nov., a psychrotolerant bacterium isolated from polar soil.</title>
        <authorList>
            <person name="Dahal R.H."/>
        </authorList>
    </citation>
    <scope>NUCLEOTIDE SEQUENCE [LARGE SCALE GENOMIC DNA]</scope>
    <source>
        <strain evidence="3">RP-3-7</strain>
    </source>
</reference>
<proteinExistence type="predicted"/>
<gene>
    <name evidence="2" type="ORF">EYE40_11870</name>
</gene>
<dbReference type="EMBL" id="SISG01000001">
    <property type="protein sequence ID" value="TBN58033.1"/>
    <property type="molecule type" value="Genomic_DNA"/>
</dbReference>
<dbReference type="InterPro" id="IPR036388">
    <property type="entry name" value="WH-like_DNA-bd_sf"/>
</dbReference>
<dbReference type="InterPro" id="IPR036390">
    <property type="entry name" value="WH_DNA-bd_sf"/>
</dbReference>
<dbReference type="Gene3D" id="1.10.10.10">
    <property type="entry name" value="Winged helix-like DNA-binding domain superfamily/Winged helix DNA-binding domain"/>
    <property type="match status" value="1"/>
</dbReference>
<dbReference type="SUPFAM" id="SSF46785">
    <property type="entry name" value="Winged helix' DNA-binding domain"/>
    <property type="match status" value="1"/>
</dbReference>
<dbReference type="RefSeq" id="WP_130982142.1">
    <property type="nucleotide sequence ID" value="NZ_SISG01000001.1"/>
</dbReference>
<dbReference type="PANTHER" id="PTHR33164">
    <property type="entry name" value="TRANSCRIPTIONAL REGULATOR, MARR FAMILY"/>
    <property type="match status" value="1"/>
</dbReference>
<dbReference type="PROSITE" id="PS50995">
    <property type="entry name" value="HTH_MARR_2"/>
    <property type="match status" value="1"/>
</dbReference>
<dbReference type="AlphaFoldDB" id="A0A4Q9GYY6"/>
<evidence type="ECO:0000259" key="1">
    <source>
        <dbReference type="PROSITE" id="PS50995"/>
    </source>
</evidence>
<comment type="caution">
    <text evidence="2">The sequence shown here is derived from an EMBL/GenBank/DDBJ whole genome shotgun (WGS) entry which is preliminary data.</text>
</comment>
<dbReference type="Proteomes" id="UP000294194">
    <property type="component" value="Unassembled WGS sequence"/>
</dbReference>
<dbReference type="InterPro" id="IPR000835">
    <property type="entry name" value="HTH_MarR-typ"/>
</dbReference>
<feature type="domain" description="HTH marR-type" evidence="1">
    <location>
        <begin position="7"/>
        <end position="143"/>
    </location>
</feature>
<evidence type="ECO:0000313" key="2">
    <source>
        <dbReference type="EMBL" id="TBN58033.1"/>
    </source>
</evidence>
<protein>
    <submittedName>
        <fullName evidence="2">MarR family transcriptional regulator</fullName>
    </submittedName>
</protein>
<sequence length="147" mass="16242">MPLTTEQNEAWRSLVLLTHVLDDALDTQTQADGGLPHAYYKVLVFLYEAPDRRLTMAALARAQRYSPSRLTHAVKSMEKSGWLSRSVSESDGRVRIVQLTAEGIQLVRRVSPGQVRQVRERVFANLSDAQVGQLTAIGAKVIAALDA</sequence>
<dbReference type="GO" id="GO:0003700">
    <property type="term" value="F:DNA-binding transcription factor activity"/>
    <property type="evidence" value="ECO:0007669"/>
    <property type="project" value="InterPro"/>
</dbReference>
<dbReference type="GO" id="GO:0006950">
    <property type="term" value="P:response to stress"/>
    <property type="evidence" value="ECO:0007669"/>
    <property type="project" value="TreeGrafter"/>
</dbReference>
<dbReference type="InterPro" id="IPR039422">
    <property type="entry name" value="MarR/SlyA-like"/>
</dbReference>
<organism evidence="2 3">
    <name type="scientific">Glaciihabitans arcticus</name>
    <dbReference type="NCBI Taxonomy" id="2668039"/>
    <lineage>
        <taxon>Bacteria</taxon>
        <taxon>Bacillati</taxon>
        <taxon>Actinomycetota</taxon>
        <taxon>Actinomycetes</taxon>
        <taxon>Micrococcales</taxon>
        <taxon>Microbacteriaceae</taxon>
        <taxon>Glaciihabitans</taxon>
    </lineage>
</organism>
<name>A0A4Q9GYY6_9MICO</name>
<dbReference type="SMART" id="SM00347">
    <property type="entry name" value="HTH_MARR"/>
    <property type="match status" value="1"/>
</dbReference>
<evidence type="ECO:0000313" key="3">
    <source>
        <dbReference type="Proteomes" id="UP000294194"/>
    </source>
</evidence>
<dbReference type="PANTHER" id="PTHR33164:SF99">
    <property type="entry name" value="MARR FAMILY REGULATORY PROTEIN"/>
    <property type="match status" value="1"/>
</dbReference>
<accession>A0A4Q9GYY6</accession>
<dbReference type="Pfam" id="PF12802">
    <property type="entry name" value="MarR_2"/>
    <property type="match status" value="1"/>
</dbReference>